<comment type="caution">
    <text evidence="7">Lacks conserved residue(s) required for the propagation of feature annotation.</text>
</comment>
<dbReference type="InterPro" id="IPR020555">
    <property type="entry name" value="MECDP_synthase_CS"/>
</dbReference>
<dbReference type="Pfam" id="PF02542">
    <property type="entry name" value="YgbB"/>
    <property type="match status" value="1"/>
</dbReference>
<dbReference type="Proteomes" id="UP001149140">
    <property type="component" value="Unassembled WGS sequence"/>
</dbReference>
<keyword evidence="4 7" id="KW-0479">Metal-binding</keyword>
<sequence>MPEVRIGWGYDIHRLHPGCPTVLGGVAFPDFPNGFNTHSDGDVVAHAIIDALAGALAVGSLGDHFPEDDPADQDVRSIEFLERFRPVMARVRAEVINIDCTVFCAAPRIAPVAAEMRANIATGIDCDVDRVNVKGKTNDGFGPEGRGEAISANVLVQLRIETDSEPDG</sequence>
<dbReference type="GO" id="GO:0008685">
    <property type="term" value="F:2-C-methyl-D-erythritol 2,4-cyclodiphosphate synthase activity"/>
    <property type="evidence" value="ECO:0007669"/>
    <property type="project" value="UniProtKB-UniRule"/>
</dbReference>
<dbReference type="InterPro" id="IPR003526">
    <property type="entry name" value="MECDP_synthase"/>
</dbReference>
<dbReference type="Gene3D" id="3.30.1330.50">
    <property type="entry name" value="2-C-methyl-D-erythritol 2,4-cyclodiphosphate synthase"/>
    <property type="match status" value="1"/>
</dbReference>
<gene>
    <name evidence="7 10" type="primary">ispF</name>
    <name evidence="10" type="ORF">OM076_10305</name>
</gene>
<accession>A0A9X3MS16</accession>
<comment type="caution">
    <text evidence="10">The sequence shown here is derived from an EMBL/GenBank/DDBJ whole genome shotgun (WGS) entry which is preliminary data.</text>
</comment>
<evidence type="ECO:0000256" key="4">
    <source>
        <dbReference type="ARBA" id="ARBA00022723"/>
    </source>
</evidence>
<comment type="catalytic activity">
    <reaction evidence="1 7 8">
        <text>4-CDP-2-C-methyl-D-erythritol 2-phosphate = 2-C-methyl-D-erythritol 2,4-cyclic diphosphate + CMP</text>
        <dbReference type="Rhea" id="RHEA:23864"/>
        <dbReference type="ChEBI" id="CHEBI:57919"/>
        <dbReference type="ChEBI" id="CHEBI:58483"/>
        <dbReference type="ChEBI" id="CHEBI:60377"/>
        <dbReference type="EC" id="4.6.1.12"/>
    </reaction>
</comment>
<dbReference type="CDD" id="cd00554">
    <property type="entry name" value="MECDP_synthase"/>
    <property type="match status" value="1"/>
</dbReference>
<feature type="binding site" evidence="7">
    <location>
        <begin position="38"/>
        <end position="39"/>
    </location>
    <ligand>
        <name>4-CDP-2-C-methyl-D-erythritol 2-phosphate</name>
        <dbReference type="ChEBI" id="CHEBI:57919"/>
    </ligand>
</feature>
<feature type="binding site" evidence="7">
    <location>
        <begin position="65"/>
        <end position="69"/>
    </location>
    <ligand>
        <name>4-CDP-2-C-methyl-D-erythritol 2-phosphate</name>
        <dbReference type="ChEBI" id="CHEBI:57919"/>
    </ligand>
</feature>
<feature type="domain" description="2-C-methyl-D-erythritol 2,4-cyclodiphosphate synthase" evidence="9">
    <location>
        <begin position="4"/>
        <end position="158"/>
    </location>
</feature>
<comment type="pathway">
    <text evidence="2 7">Isoprenoid biosynthesis; isopentenyl diphosphate biosynthesis via DXP pathway; isopentenyl diphosphate from 1-deoxy-D-xylulose 5-phosphate: step 4/6.</text>
</comment>
<evidence type="ECO:0000313" key="10">
    <source>
        <dbReference type="EMBL" id="MDA0160657.1"/>
    </source>
</evidence>
<evidence type="ECO:0000259" key="9">
    <source>
        <dbReference type="Pfam" id="PF02542"/>
    </source>
</evidence>
<feature type="binding site" evidence="7">
    <location>
        <position position="146"/>
    </location>
    <ligand>
        <name>4-CDP-2-C-methyl-D-erythritol 2-phosphate</name>
        <dbReference type="ChEBI" id="CHEBI:57919"/>
    </ligand>
</feature>
<dbReference type="EMBL" id="JAPDOD010000006">
    <property type="protein sequence ID" value="MDA0160657.1"/>
    <property type="molecule type" value="Genomic_DNA"/>
</dbReference>
<dbReference type="HAMAP" id="MF_00107">
    <property type="entry name" value="IspF"/>
    <property type="match status" value="1"/>
</dbReference>
<evidence type="ECO:0000256" key="8">
    <source>
        <dbReference type="RuleBase" id="RU004395"/>
    </source>
</evidence>
<dbReference type="EC" id="4.6.1.12" evidence="3 7"/>
<proteinExistence type="inferred from homology"/>
<dbReference type="GO" id="GO:0019288">
    <property type="term" value="P:isopentenyl diphosphate biosynthetic process, methylerythritol 4-phosphate pathway"/>
    <property type="evidence" value="ECO:0007669"/>
    <property type="project" value="UniProtKB-UniRule"/>
</dbReference>
<dbReference type="SUPFAM" id="SSF69765">
    <property type="entry name" value="IpsF-like"/>
    <property type="match status" value="1"/>
</dbReference>
<feature type="binding site" evidence="7">
    <location>
        <position position="13"/>
    </location>
    <ligand>
        <name>a divalent metal cation</name>
        <dbReference type="ChEBI" id="CHEBI:60240"/>
    </ligand>
</feature>
<feature type="binding site" evidence="7">
    <location>
        <begin position="11"/>
        <end position="13"/>
    </location>
    <ligand>
        <name>4-CDP-2-C-methyl-D-erythritol 2-phosphate</name>
        <dbReference type="ChEBI" id="CHEBI:57919"/>
    </ligand>
</feature>
<protein>
    <recommendedName>
        <fullName evidence="3 7">2-C-methyl-D-erythritol 2,4-cyclodiphosphate synthase</fullName>
        <shortName evidence="7">MECDP-synthase</shortName>
        <shortName evidence="7">MECPP-synthase</shortName>
        <shortName evidence="7">MECPS</shortName>
        <ecNumber evidence="3 7">4.6.1.12</ecNumber>
    </recommendedName>
</protein>
<dbReference type="RefSeq" id="WP_270039612.1">
    <property type="nucleotide sequence ID" value="NZ_JAPDOD010000006.1"/>
</dbReference>
<dbReference type="PANTHER" id="PTHR43181">
    <property type="entry name" value="2-C-METHYL-D-ERYTHRITOL 2,4-CYCLODIPHOSPHATE SYNTHASE, CHLOROPLASTIC"/>
    <property type="match status" value="1"/>
</dbReference>
<evidence type="ECO:0000256" key="1">
    <source>
        <dbReference type="ARBA" id="ARBA00000200"/>
    </source>
</evidence>
<dbReference type="GO" id="GO:0046872">
    <property type="term" value="F:metal ion binding"/>
    <property type="evidence" value="ECO:0007669"/>
    <property type="project" value="UniProtKB-KW"/>
</dbReference>
<dbReference type="PROSITE" id="PS01350">
    <property type="entry name" value="ISPF"/>
    <property type="match status" value="1"/>
</dbReference>
<keyword evidence="11" id="KW-1185">Reference proteome</keyword>
<reference evidence="10" key="1">
    <citation type="submission" date="2022-10" db="EMBL/GenBank/DDBJ databases">
        <title>The WGS of Solirubrobacter ginsenosidimutans DSM 21036.</title>
        <authorList>
            <person name="Jiang Z."/>
        </authorList>
    </citation>
    <scope>NUCLEOTIDE SEQUENCE</scope>
    <source>
        <strain evidence="10">DSM 21036</strain>
    </source>
</reference>
<comment type="similarity">
    <text evidence="7 8">Belongs to the IspF family.</text>
</comment>
<dbReference type="AlphaFoldDB" id="A0A9X3MS16"/>
<evidence type="ECO:0000313" key="11">
    <source>
        <dbReference type="Proteomes" id="UP001149140"/>
    </source>
</evidence>
<keyword evidence="6 7" id="KW-0456">Lyase</keyword>
<evidence type="ECO:0000256" key="7">
    <source>
        <dbReference type="HAMAP-Rule" id="MF_00107"/>
    </source>
</evidence>
<evidence type="ECO:0000256" key="2">
    <source>
        <dbReference type="ARBA" id="ARBA00004709"/>
    </source>
</evidence>
<dbReference type="NCBIfam" id="TIGR00151">
    <property type="entry name" value="ispF"/>
    <property type="match status" value="1"/>
</dbReference>
<dbReference type="PANTHER" id="PTHR43181:SF1">
    <property type="entry name" value="2-C-METHYL-D-ERYTHRITOL 2,4-CYCLODIPHOSPHATE SYNTHASE, CHLOROPLASTIC"/>
    <property type="match status" value="1"/>
</dbReference>
<organism evidence="10 11">
    <name type="scientific">Solirubrobacter ginsenosidimutans</name>
    <dbReference type="NCBI Taxonomy" id="490573"/>
    <lineage>
        <taxon>Bacteria</taxon>
        <taxon>Bacillati</taxon>
        <taxon>Actinomycetota</taxon>
        <taxon>Thermoleophilia</taxon>
        <taxon>Solirubrobacterales</taxon>
        <taxon>Solirubrobacteraceae</taxon>
        <taxon>Solirubrobacter</taxon>
    </lineage>
</organism>
<evidence type="ECO:0000256" key="5">
    <source>
        <dbReference type="ARBA" id="ARBA00023229"/>
    </source>
</evidence>
<evidence type="ECO:0000256" key="3">
    <source>
        <dbReference type="ARBA" id="ARBA00012579"/>
    </source>
</evidence>
<comment type="subunit">
    <text evidence="7">Homotrimer.</text>
</comment>
<evidence type="ECO:0000256" key="6">
    <source>
        <dbReference type="ARBA" id="ARBA00023239"/>
    </source>
</evidence>
<dbReference type="InterPro" id="IPR036571">
    <property type="entry name" value="MECDP_synthase_sf"/>
</dbReference>
<feature type="binding site" evidence="7">
    <location>
        <position position="46"/>
    </location>
    <ligand>
        <name>a divalent metal cation</name>
        <dbReference type="ChEBI" id="CHEBI:60240"/>
    </ligand>
</feature>
<feature type="site" description="Transition state stabilizer" evidence="7">
    <location>
        <position position="38"/>
    </location>
</feature>
<feature type="site" description="Transition state stabilizer" evidence="7">
    <location>
        <position position="137"/>
    </location>
</feature>
<name>A0A9X3MS16_9ACTN</name>
<dbReference type="GO" id="GO:0016114">
    <property type="term" value="P:terpenoid biosynthetic process"/>
    <property type="evidence" value="ECO:0007669"/>
    <property type="project" value="InterPro"/>
</dbReference>
<comment type="function">
    <text evidence="7">Involved in the biosynthesis of isopentenyl diphosphate (IPP) and dimethylallyl diphosphate (DMAPP), two major building blocks of isoprenoid compounds. Catalyzes the conversion of 4-diphosphocytidyl-2-C-methyl-D-erythritol 2-phosphate (CDP-ME2P) to 2-C-methyl-D-erythritol 2,4-cyclodiphosphate (ME-CPP) with a corresponding release of cytidine 5-monophosphate (CMP).</text>
</comment>
<comment type="cofactor">
    <cofactor evidence="7">
        <name>a divalent metal cation</name>
        <dbReference type="ChEBI" id="CHEBI:60240"/>
    </cofactor>
    <text evidence="7">Binds 1 divalent metal cation per subunit.</text>
</comment>
<keyword evidence="5 7" id="KW-0414">Isoprene biosynthesis</keyword>
<feature type="binding site" evidence="7">
    <location>
        <position position="11"/>
    </location>
    <ligand>
        <name>a divalent metal cation</name>
        <dbReference type="ChEBI" id="CHEBI:60240"/>
    </ligand>
</feature>